<dbReference type="AlphaFoldDB" id="A0A8H6VGI2"/>
<protein>
    <submittedName>
        <fullName evidence="1">Uncharacterized protein</fullName>
    </submittedName>
</protein>
<gene>
    <name evidence="1" type="ORF">HII31_07005</name>
</gene>
<dbReference type="Proteomes" id="UP000660729">
    <property type="component" value="Unassembled WGS sequence"/>
</dbReference>
<dbReference type="EMBL" id="JABCIY010000157">
    <property type="protein sequence ID" value="KAF7191503.1"/>
    <property type="molecule type" value="Genomic_DNA"/>
</dbReference>
<accession>A0A8H6VGI2</accession>
<evidence type="ECO:0000313" key="2">
    <source>
        <dbReference type="Proteomes" id="UP000660729"/>
    </source>
</evidence>
<evidence type="ECO:0000313" key="1">
    <source>
        <dbReference type="EMBL" id="KAF7191503.1"/>
    </source>
</evidence>
<keyword evidence="2" id="KW-1185">Reference proteome</keyword>
<organism evidence="1 2">
    <name type="scientific">Pseudocercospora fuligena</name>
    <dbReference type="NCBI Taxonomy" id="685502"/>
    <lineage>
        <taxon>Eukaryota</taxon>
        <taxon>Fungi</taxon>
        <taxon>Dikarya</taxon>
        <taxon>Ascomycota</taxon>
        <taxon>Pezizomycotina</taxon>
        <taxon>Dothideomycetes</taxon>
        <taxon>Dothideomycetidae</taxon>
        <taxon>Mycosphaerellales</taxon>
        <taxon>Mycosphaerellaceae</taxon>
        <taxon>Pseudocercospora</taxon>
    </lineage>
</organism>
<sequence length="72" mass="8419">MTQTTETEWLEDFQKRGQGQWTENKIYKRRLWIMVGVVMKAKKVEIRGNCPAFKTFLRSKVQIACPDDAEGP</sequence>
<comment type="caution">
    <text evidence="1">The sequence shown here is derived from an EMBL/GenBank/DDBJ whole genome shotgun (WGS) entry which is preliminary data.</text>
</comment>
<name>A0A8H6VGI2_9PEZI</name>
<proteinExistence type="predicted"/>
<reference evidence="1" key="1">
    <citation type="submission" date="2020-04" db="EMBL/GenBank/DDBJ databases">
        <title>Draft genome resource of the tomato pathogen Pseudocercospora fuligena.</title>
        <authorList>
            <person name="Zaccaron A."/>
        </authorList>
    </citation>
    <scope>NUCLEOTIDE SEQUENCE</scope>
    <source>
        <strain evidence="1">PF001</strain>
    </source>
</reference>